<dbReference type="GO" id="GO:0006397">
    <property type="term" value="P:mRNA processing"/>
    <property type="evidence" value="ECO:0007669"/>
    <property type="project" value="UniProtKB-KW"/>
</dbReference>
<feature type="domain" description="Enhancer of mRNA-decapping protein 4 WD40 repeat region" evidence="11">
    <location>
        <begin position="174"/>
        <end position="486"/>
    </location>
</feature>
<reference evidence="13 14" key="1">
    <citation type="submission" date="2024-11" db="EMBL/GenBank/DDBJ databases">
        <title>Chromosome-level genome assembly of Eucalyptus globulus Labill. provides insights into its genome evolution.</title>
        <authorList>
            <person name="Li X."/>
        </authorList>
    </citation>
    <scope>NUCLEOTIDE SEQUENCE [LARGE SCALE GENOMIC DNA]</scope>
    <source>
        <strain evidence="13">CL2024</strain>
        <tissue evidence="13">Fresh tender leaves</tissue>
    </source>
</reference>
<feature type="region of interest" description="Disordered" evidence="10">
    <location>
        <begin position="668"/>
        <end position="723"/>
    </location>
</feature>
<name>A0ABD3K3A1_EUCGL</name>
<keyword evidence="8" id="KW-0175">Coiled coil</keyword>
<feature type="region of interest" description="Disordered" evidence="10">
    <location>
        <begin position="835"/>
        <end position="865"/>
    </location>
</feature>
<evidence type="ECO:0000256" key="5">
    <source>
        <dbReference type="ARBA" id="ARBA00022574"/>
    </source>
</evidence>
<feature type="compositionally biased region" description="Low complexity" evidence="10">
    <location>
        <begin position="18"/>
        <end position="37"/>
    </location>
</feature>
<comment type="subcellular location">
    <subcellularLocation>
        <location evidence="1">Cytoplasm</location>
        <location evidence="1">P-body</location>
    </subcellularLocation>
</comment>
<dbReference type="PANTHER" id="PTHR15598:SF5">
    <property type="entry name" value="ENHANCER OF MRNA-DECAPPING PROTEIN 4"/>
    <property type="match status" value="1"/>
</dbReference>
<evidence type="ECO:0000256" key="7">
    <source>
        <dbReference type="ARBA" id="ARBA00022737"/>
    </source>
</evidence>
<feature type="repeat" description="WD" evidence="9">
    <location>
        <begin position="222"/>
        <end position="264"/>
    </location>
</feature>
<dbReference type="EMBL" id="JBJKBG010000006">
    <property type="protein sequence ID" value="KAL3734554.1"/>
    <property type="molecule type" value="Genomic_DNA"/>
</dbReference>
<dbReference type="Pfam" id="PF16529">
    <property type="entry name" value="Ge1_WD40"/>
    <property type="match status" value="1"/>
</dbReference>
<sequence length="1368" mass="148452">MASPGNPNQPSPPPPPFDMAKFFMPPASPSQPQSHIPYSPPPPSSTSSYPPPTVGPGHGHFNYSPTHTSPFAPQDHLLSQRSLSYPTPLLQPPSPNAGAHLMALLSSLPQPQPPLAPSELPAPSSGSGSGAGSAPAVPARMPSSKVPRGRHLVGDSVVYDVDVRLAGETQPQLEVTPITKYASDPQLVLGRQIAVNQSYICYGLKQGNIRVLNINTASRSLLRGHTQRITDMVFFAEDVQLLASASTDGRIYVWKVSESVEEDNKQQIIGNIVIAIQLTGLESAHPRVCWHCHKQEILVVGIGEHVLRIDTTKVGKGELYSAEEPLMCPIDSLIEGVQFVGKHDGEVTDLSMCQWMTSRLASSSVDGTIKIWEDRKTLPLAVLRPYDGQPVSSAAFVTSPHRPDHIILITAGPLNRELKVWASASEEGWLLPGDDEKWKCMQTLDLRSSSEPHVQKAFFNQVLVLPQAGLLLLANAKKNAIYAVHLEYGPNPTSTCMDYLAEFTVTMPILSFTGVSDVSAYGEQVIQVYCVQTQAIQQYALDLYLCLPPLLEKVGLEKSDPDLSCDVMNVEGPTAADASEIKPTEFPSAASAPKITGRTSSPDITEAIRFPISSASVEMTAPQAVTSLDEDSRTINVAPSTSQSDIHVVAAAPPLPLSPRLSLKLSGFRSPSGGSDSGLPFSNHTGNEQVMNSSVDRQVESVPAQTSDAALTKDESRNDEKRVVQDNASSLLNHPVVFKHPTHLITPSEILRAISSSETSFLGGKSEEEANTPDVVVNSEAGNTPEEIKVVADTGFKQEDEFSREERTQDFVAESRERIFTSQISDLGMEVARESRDLSESLAEANPVAGSRLMEPPGQSPSGDVEEIHDLSKYVCEKVSEPGMAATVLPGPISNGKSKKQKGRNSQVSGPSSSSPSASNSTDSYNEAVTSSSLPSMEAAFPHIVAMQEKLNQLMNMQKEMKKQMTATVNLPITREGRRLEASLGRSIEKTVKANNDAFWARFQEESFKNEKMVQDRMQQITNLLNNLMNRDMPAILDKIVKKELTTVQQSVVRAIMPAVEKTVSSAIADSFQKGVGDKAVSQLEKSVNSKLEATVTRQIVAQFQTSGRQAIQDALKSTLEASVIPAFEMSCKAVFEQVDSTFQKGITEHTTAAQQHLESVHSPLALALRDAVNSASSMTQTLSGDLAETQRKLLALAVAGANAPVNPLVTELSNGPLGVLQEKVDKPFDLTKELSRLISEHKYEEAFTLALQRSDLFIVSWLCFQVDLHRILTITPLPLSQGVLLSLLQQLACDINKDTPRKLSWMTDVAGAINPSDPVIAVHVRPIFEQVYQILSHQRTLPTNASPELSTIRLLMHVINSMLMTSK</sequence>
<dbReference type="InterPro" id="IPR045152">
    <property type="entry name" value="EDC4-like"/>
</dbReference>
<dbReference type="InterPro" id="IPR036322">
    <property type="entry name" value="WD40_repeat_dom_sf"/>
</dbReference>
<evidence type="ECO:0000256" key="8">
    <source>
        <dbReference type="ARBA" id="ARBA00023054"/>
    </source>
</evidence>
<feature type="region of interest" description="Disordered" evidence="10">
    <location>
        <begin position="1"/>
        <end position="74"/>
    </location>
</feature>
<dbReference type="Proteomes" id="UP001634007">
    <property type="component" value="Unassembled WGS sequence"/>
</dbReference>
<feature type="compositionally biased region" description="Polar residues" evidence="10">
    <location>
        <begin position="680"/>
        <end position="696"/>
    </location>
</feature>
<dbReference type="PANTHER" id="PTHR15598">
    <property type="entry name" value="ENHANCER OF MRNA-DECAPPING PROTEIN 4"/>
    <property type="match status" value="1"/>
</dbReference>
<evidence type="ECO:0008006" key="15">
    <source>
        <dbReference type="Google" id="ProtNLM"/>
    </source>
</evidence>
<organism evidence="13 14">
    <name type="scientific">Eucalyptus globulus</name>
    <name type="common">Tasmanian blue gum</name>
    <dbReference type="NCBI Taxonomy" id="34317"/>
    <lineage>
        <taxon>Eukaryota</taxon>
        <taxon>Viridiplantae</taxon>
        <taxon>Streptophyta</taxon>
        <taxon>Embryophyta</taxon>
        <taxon>Tracheophyta</taxon>
        <taxon>Spermatophyta</taxon>
        <taxon>Magnoliopsida</taxon>
        <taxon>eudicotyledons</taxon>
        <taxon>Gunneridae</taxon>
        <taxon>Pentapetalae</taxon>
        <taxon>rosids</taxon>
        <taxon>malvids</taxon>
        <taxon>Myrtales</taxon>
        <taxon>Myrtaceae</taxon>
        <taxon>Myrtoideae</taxon>
        <taxon>Eucalypteae</taxon>
        <taxon>Eucalyptus</taxon>
    </lineage>
</organism>
<evidence type="ECO:0000256" key="6">
    <source>
        <dbReference type="ARBA" id="ARBA00022664"/>
    </source>
</evidence>
<gene>
    <name evidence="13" type="ORF">ACJRO7_023841</name>
</gene>
<evidence type="ECO:0000256" key="9">
    <source>
        <dbReference type="PROSITE-ProRule" id="PRU00221"/>
    </source>
</evidence>
<feature type="compositionally biased region" description="Pro residues" evidence="10">
    <location>
        <begin position="38"/>
        <end position="54"/>
    </location>
</feature>
<keyword evidence="14" id="KW-1185">Reference proteome</keyword>
<comment type="caution">
    <text evidence="13">The sequence shown here is derived from an EMBL/GenBank/DDBJ whole genome shotgun (WGS) entry which is preliminary data.</text>
</comment>
<feature type="region of interest" description="Disordered" evidence="10">
    <location>
        <begin position="107"/>
        <end position="149"/>
    </location>
</feature>
<dbReference type="InterPro" id="IPR049404">
    <property type="entry name" value="EDC4_C"/>
</dbReference>
<evidence type="ECO:0000256" key="4">
    <source>
        <dbReference type="ARBA" id="ARBA00022553"/>
    </source>
</evidence>
<feature type="compositionally biased region" description="Polar residues" evidence="10">
    <location>
        <begin position="63"/>
        <end position="74"/>
    </location>
</feature>
<dbReference type="Gene3D" id="2.130.10.10">
    <property type="entry name" value="YVTN repeat-like/Quinoprotein amine dehydrogenase"/>
    <property type="match status" value="1"/>
</dbReference>
<feature type="domain" description="Enhancer of mRNA-decapping protein 4 C-terminal" evidence="12">
    <location>
        <begin position="1237"/>
        <end position="1341"/>
    </location>
</feature>
<dbReference type="SMART" id="SM00320">
    <property type="entry name" value="WD40"/>
    <property type="match status" value="2"/>
</dbReference>
<feature type="compositionally biased region" description="Low complexity" evidence="10">
    <location>
        <begin position="117"/>
        <end position="136"/>
    </location>
</feature>
<feature type="compositionally biased region" description="Basic and acidic residues" evidence="10">
    <location>
        <begin position="711"/>
        <end position="723"/>
    </location>
</feature>
<dbReference type="InterPro" id="IPR015943">
    <property type="entry name" value="WD40/YVTN_repeat-like_dom_sf"/>
</dbReference>
<dbReference type="InterPro" id="IPR044938">
    <property type="entry name" value="EDC4_C_sf"/>
</dbReference>
<evidence type="ECO:0000313" key="14">
    <source>
        <dbReference type="Proteomes" id="UP001634007"/>
    </source>
</evidence>
<evidence type="ECO:0000256" key="10">
    <source>
        <dbReference type="SAM" id="MobiDB-lite"/>
    </source>
</evidence>
<dbReference type="FunFam" id="1.10.220.100:FF:000001">
    <property type="entry name" value="Enhancer of mRNA-decapping protein 4"/>
    <property type="match status" value="1"/>
</dbReference>
<feature type="region of interest" description="Disordered" evidence="10">
    <location>
        <begin position="762"/>
        <end position="784"/>
    </location>
</feature>
<evidence type="ECO:0000313" key="13">
    <source>
        <dbReference type="EMBL" id="KAL3734554.1"/>
    </source>
</evidence>
<dbReference type="PROSITE" id="PS50082">
    <property type="entry name" value="WD_REPEATS_2"/>
    <property type="match status" value="2"/>
</dbReference>
<feature type="compositionally biased region" description="Low complexity" evidence="10">
    <location>
        <begin position="906"/>
        <end position="924"/>
    </location>
</feature>
<dbReference type="InterPro" id="IPR032401">
    <property type="entry name" value="EDC4_WD40"/>
</dbReference>
<feature type="compositionally biased region" description="Pro residues" evidence="10">
    <location>
        <begin position="7"/>
        <end position="17"/>
    </location>
</feature>
<dbReference type="Gene3D" id="1.10.220.100">
    <property type="entry name" value="conserved c-terminal region of ge- 1"/>
    <property type="match status" value="1"/>
</dbReference>
<dbReference type="SUPFAM" id="SSF50978">
    <property type="entry name" value="WD40 repeat-like"/>
    <property type="match status" value="1"/>
</dbReference>
<keyword evidence="3" id="KW-0963">Cytoplasm</keyword>
<accession>A0ABD3K3A1</accession>
<proteinExistence type="inferred from homology"/>
<evidence type="ECO:0000259" key="11">
    <source>
        <dbReference type="Pfam" id="PF16529"/>
    </source>
</evidence>
<evidence type="ECO:0000259" key="12">
    <source>
        <dbReference type="Pfam" id="PF21289"/>
    </source>
</evidence>
<dbReference type="GO" id="GO:0000932">
    <property type="term" value="C:P-body"/>
    <property type="evidence" value="ECO:0007669"/>
    <property type="project" value="UniProtKB-SubCell"/>
</dbReference>
<dbReference type="FunFam" id="2.130.10.10:FF:000232">
    <property type="entry name" value="enhancer of mRNA-decapping protein 4"/>
    <property type="match status" value="1"/>
</dbReference>
<keyword evidence="4" id="KW-0597">Phosphoprotein</keyword>
<evidence type="ECO:0000256" key="2">
    <source>
        <dbReference type="ARBA" id="ARBA00009639"/>
    </source>
</evidence>
<keyword evidence="6" id="KW-0507">mRNA processing</keyword>
<dbReference type="InterPro" id="IPR001680">
    <property type="entry name" value="WD40_rpt"/>
</dbReference>
<feature type="region of interest" description="Disordered" evidence="10">
    <location>
        <begin position="885"/>
        <end position="931"/>
    </location>
</feature>
<dbReference type="PROSITE" id="PS50294">
    <property type="entry name" value="WD_REPEATS_REGION"/>
    <property type="match status" value="1"/>
</dbReference>
<keyword evidence="7" id="KW-0677">Repeat</keyword>
<feature type="repeat" description="WD" evidence="9">
    <location>
        <begin position="340"/>
        <end position="373"/>
    </location>
</feature>
<keyword evidence="5 9" id="KW-0853">WD repeat</keyword>
<evidence type="ECO:0000256" key="3">
    <source>
        <dbReference type="ARBA" id="ARBA00022490"/>
    </source>
</evidence>
<evidence type="ECO:0000256" key="1">
    <source>
        <dbReference type="ARBA" id="ARBA00004201"/>
    </source>
</evidence>
<comment type="similarity">
    <text evidence="2">Belongs to the WD repeat EDC4 family.</text>
</comment>
<protein>
    <recommendedName>
        <fullName evidence="15">Enhancer of mRNA-decapping protein 4 WD40 repeat region domain-containing protein</fullName>
    </recommendedName>
</protein>
<dbReference type="Pfam" id="PF21289">
    <property type="entry name" value="EDC4_C"/>
    <property type="match status" value="1"/>
</dbReference>